<keyword evidence="3" id="KW-1185">Reference proteome</keyword>
<reference evidence="2" key="1">
    <citation type="submission" date="2023-08" db="EMBL/GenBank/DDBJ databases">
        <title>A de novo genome assembly of Solanum verrucosum Schlechtendal, a Mexican diploid species geographically isolated from the other diploid A-genome species in potato relatives.</title>
        <authorList>
            <person name="Hosaka K."/>
        </authorList>
    </citation>
    <scope>NUCLEOTIDE SEQUENCE</scope>
    <source>
        <tissue evidence="2">Young leaves</tissue>
    </source>
</reference>
<proteinExistence type="predicted"/>
<gene>
    <name evidence="2" type="ORF">MTR67_023732</name>
</gene>
<evidence type="ECO:0000313" key="3">
    <source>
        <dbReference type="Proteomes" id="UP001234989"/>
    </source>
</evidence>
<evidence type="ECO:0000256" key="1">
    <source>
        <dbReference type="SAM" id="MobiDB-lite"/>
    </source>
</evidence>
<feature type="region of interest" description="Disordered" evidence="1">
    <location>
        <begin position="91"/>
        <end position="111"/>
    </location>
</feature>
<dbReference type="EMBL" id="CP133616">
    <property type="protein sequence ID" value="WMV30347.1"/>
    <property type="molecule type" value="Genomic_DNA"/>
</dbReference>
<organism evidence="2 3">
    <name type="scientific">Solanum verrucosum</name>
    <dbReference type="NCBI Taxonomy" id="315347"/>
    <lineage>
        <taxon>Eukaryota</taxon>
        <taxon>Viridiplantae</taxon>
        <taxon>Streptophyta</taxon>
        <taxon>Embryophyta</taxon>
        <taxon>Tracheophyta</taxon>
        <taxon>Spermatophyta</taxon>
        <taxon>Magnoliopsida</taxon>
        <taxon>eudicotyledons</taxon>
        <taxon>Gunneridae</taxon>
        <taxon>Pentapetalae</taxon>
        <taxon>asterids</taxon>
        <taxon>lamiids</taxon>
        <taxon>Solanales</taxon>
        <taxon>Solanaceae</taxon>
        <taxon>Solanoideae</taxon>
        <taxon>Solaneae</taxon>
        <taxon>Solanum</taxon>
    </lineage>
</organism>
<name>A0AAF0QXG8_SOLVR</name>
<feature type="compositionally biased region" description="Basic and acidic residues" evidence="1">
    <location>
        <begin position="101"/>
        <end position="111"/>
    </location>
</feature>
<dbReference type="Proteomes" id="UP001234989">
    <property type="component" value="Chromosome 5"/>
</dbReference>
<evidence type="ECO:0000313" key="2">
    <source>
        <dbReference type="EMBL" id="WMV30347.1"/>
    </source>
</evidence>
<protein>
    <submittedName>
        <fullName evidence="2">Uncharacterized protein</fullName>
    </submittedName>
</protein>
<sequence length="111" mass="13081">MRDNQGWDLRFRRRLNDWEINKVAELLITLEQYKDLTPNEDNLFWLPGKQDRFSVGSAYERSQRSVSQRLALEDDLESQGTLQGCMFHLATSQTGHTHPRQPYEKRSSNLL</sequence>
<accession>A0AAF0QXG8</accession>
<dbReference type="AlphaFoldDB" id="A0AAF0QXG8"/>